<protein>
    <submittedName>
        <fullName evidence="2">Uncharacterized protein</fullName>
    </submittedName>
</protein>
<reference evidence="3" key="1">
    <citation type="journal article" date="2019" name="Int. J. Syst. Evol. Microbiol.">
        <title>The Global Catalogue of Microorganisms (GCM) 10K type strain sequencing project: providing services to taxonomists for standard genome sequencing and annotation.</title>
        <authorList>
            <consortium name="The Broad Institute Genomics Platform"/>
            <consortium name="The Broad Institute Genome Sequencing Center for Infectious Disease"/>
            <person name="Wu L."/>
            <person name="Ma J."/>
        </authorList>
    </citation>
    <scope>NUCLEOTIDE SEQUENCE [LARGE SCALE GENOMIC DNA]</scope>
    <source>
        <strain evidence="3">TBRC 5832</strain>
    </source>
</reference>
<feature type="signal peptide" evidence="1">
    <location>
        <begin position="1"/>
        <end position="22"/>
    </location>
</feature>
<evidence type="ECO:0000313" key="2">
    <source>
        <dbReference type="EMBL" id="MFC4070525.1"/>
    </source>
</evidence>
<feature type="chain" id="PRO_5045691697" evidence="1">
    <location>
        <begin position="23"/>
        <end position="51"/>
    </location>
</feature>
<keyword evidence="1" id="KW-0732">Signal</keyword>
<evidence type="ECO:0000313" key="3">
    <source>
        <dbReference type="Proteomes" id="UP001595867"/>
    </source>
</evidence>
<dbReference type="EMBL" id="JBHSBL010000024">
    <property type="protein sequence ID" value="MFC4070525.1"/>
    <property type="molecule type" value="Genomic_DNA"/>
</dbReference>
<name>A0ABV8J689_9ACTN</name>
<gene>
    <name evidence="2" type="ORF">ACFO0C_36810</name>
</gene>
<comment type="caution">
    <text evidence="2">The sequence shown here is derived from an EMBL/GenBank/DDBJ whole genome shotgun (WGS) entry which is preliminary data.</text>
</comment>
<accession>A0ABV8J689</accession>
<proteinExistence type="predicted"/>
<evidence type="ECO:0000256" key="1">
    <source>
        <dbReference type="SAM" id="SignalP"/>
    </source>
</evidence>
<keyword evidence="3" id="KW-1185">Reference proteome</keyword>
<organism evidence="2 3">
    <name type="scientific">Actinoplanes subglobosus</name>
    <dbReference type="NCBI Taxonomy" id="1547892"/>
    <lineage>
        <taxon>Bacteria</taxon>
        <taxon>Bacillati</taxon>
        <taxon>Actinomycetota</taxon>
        <taxon>Actinomycetes</taxon>
        <taxon>Micromonosporales</taxon>
        <taxon>Micromonosporaceae</taxon>
        <taxon>Actinoplanes</taxon>
    </lineage>
</organism>
<sequence length="51" mass="4804">MNRPLAAFVMGAALLTGPAAPAAATTDPIAGSVGGPGTTVVEATVITPAAR</sequence>
<dbReference type="Proteomes" id="UP001595867">
    <property type="component" value="Unassembled WGS sequence"/>
</dbReference>
<dbReference type="RefSeq" id="WP_378071399.1">
    <property type="nucleotide sequence ID" value="NZ_JBHSBL010000024.1"/>
</dbReference>